<dbReference type="Gene3D" id="1.10.287.770">
    <property type="entry name" value="YojJ-like"/>
    <property type="match status" value="1"/>
</dbReference>
<evidence type="ECO:0000256" key="15">
    <source>
        <dbReference type="SAM" id="Phobius"/>
    </source>
</evidence>
<comment type="similarity">
    <text evidence="14">Belongs to the amiloride-sensitive sodium channel (TC 1.A.6) family. SCNN1G subfamily.</text>
</comment>
<dbReference type="GO" id="GO:0015280">
    <property type="term" value="F:ligand-gated sodium channel activity"/>
    <property type="evidence" value="ECO:0007669"/>
    <property type="project" value="InterPro"/>
</dbReference>
<organism evidence="16">
    <name type="scientific">Aquarana catesbeiana</name>
    <name type="common">American bullfrog</name>
    <name type="synonym">Rana catesbeiana</name>
    <dbReference type="NCBI Taxonomy" id="8400"/>
    <lineage>
        <taxon>Eukaryota</taxon>
        <taxon>Metazoa</taxon>
        <taxon>Chordata</taxon>
        <taxon>Craniata</taxon>
        <taxon>Vertebrata</taxon>
        <taxon>Euteleostomi</taxon>
        <taxon>Amphibia</taxon>
        <taxon>Batrachia</taxon>
        <taxon>Anura</taxon>
        <taxon>Neobatrachia</taxon>
        <taxon>Ranoidea</taxon>
        <taxon>Ranidae</taxon>
        <taxon>Aquarana</taxon>
    </lineage>
</organism>
<dbReference type="Gene3D" id="2.60.470.10">
    <property type="entry name" value="Acid-sensing ion channels like domains"/>
    <property type="match status" value="1"/>
</dbReference>
<sequence length="656" mass="75261">MSNGPKKKITQKLKKTLPVTGPQAPTLYELMQWYCLTTNTHGCRRIVVSKGRLRKWIWIVLTLIAVALIFWQCALLLMSYYSVSVSITVNFQKLTFPAITICNMNPYKYSAIKEYLTGLELETNQALRDIYGFSSPLIRRRRDLQQQEAIPEEKLEYFKEIKLFNIRSINGNEVVTDDIRTGRRSRMNARVVHQNRERTAGNIVGYKLCDPNNSSDCTVFTFSSAINAIQEWYRLHYTNILAKIPTEKKIAMGYSAEELFISCSFDGQSCSARDFTLFTHPLYGNCYTFNDASREQLFVSSMGGAEAGLKLVIFIDEEEYNPFLVTAAGAKILVHDQNDYPFIEESGTELQTAAQTSIGMHLTESSKLSSPYSECTIDGSDILVPNLYNKTYTYQICLYSCFQLEMVKTCGCAHYDQPLPEGAKYCNYEEYPSWIYCYFKLHKRFVQEELGCQETCRESCSFKEWSFIRSVADWPSVRSEEWTLRILSWELGSKLDKNLTKYDLANLGIFYQDLNLKTIAESPSTSLSNLLSNFGGQLGLWMSCSMVCVLEIAEIFLIDSFWVVLRQKWNKFIRWWKNRKGQTEHTPDQPSSGIVGHDNPCLTDDDPPTFNTALQLPQAQNCQVPRTPPPLYRSLQLESTFNELSPSEEDVSIEYM</sequence>
<comment type="catalytic activity">
    <reaction evidence="13">
        <text>Na(+)(in) = Na(+)(out)</text>
        <dbReference type="Rhea" id="RHEA:34963"/>
        <dbReference type="ChEBI" id="CHEBI:29101"/>
    </reaction>
</comment>
<dbReference type="InterPro" id="IPR020903">
    <property type="entry name" value="ENaC_CS"/>
</dbReference>
<dbReference type="NCBIfam" id="TIGR00859">
    <property type="entry name" value="ENaC"/>
    <property type="match status" value="1"/>
</dbReference>
<dbReference type="InterPro" id="IPR001873">
    <property type="entry name" value="ENaC"/>
</dbReference>
<evidence type="ECO:0000256" key="11">
    <source>
        <dbReference type="ARBA" id="ARBA00023201"/>
    </source>
</evidence>
<dbReference type="InterPro" id="IPR004724">
    <property type="entry name" value="ENaC_chordates"/>
</dbReference>
<dbReference type="PANTHER" id="PTHR11690:SF19">
    <property type="entry name" value="AMILORIDE-SENSITIVE SODIUM CHANNEL SUBUNIT GAMMA"/>
    <property type="match status" value="1"/>
</dbReference>
<keyword evidence="7" id="KW-0915">Sodium</keyword>
<keyword evidence="8" id="KW-0406">Ion transport</keyword>
<evidence type="ECO:0000256" key="2">
    <source>
        <dbReference type="ARBA" id="ARBA00022448"/>
    </source>
</evidence>
<evidence type="ECO:0000256" key="7">
    <source>
        <dbReference type="ARBA" id="ARBA00023053"/>
    </source>
</evidence>
<keyword evidence="5 15" id="KW-0812">Transmembrane</keyword>
<dbReference type="PRINTS" id="PR01078">
    <property type="entry name" value="AMINACHANNEL"/>
</dbReference>
<dbReference type="PANTHER" id="PTHR11690">
    <property type="entry name" value="AMILORIDE-SENSITIVE SODIUM CHANNEL-RELATED"/>
    <property type="match status" value="1"/>
</dbReference>
<dbReference type="GO" id="GO:0016324">
    <property type="term" value="C:apical plasma membrane"/>
    <property type="evidence" value="ECO:0007669"/>
    <property type="project" value="UniProtKB-SubCell"/>
</dbReference>
<evidence type="ECO:0000256" key="4">
    <source>
        <dbReference type="ARBA" id="ARBA00022475"/>
    </source>
</evidence>
<keyword evidence="3" id="KW-0894">Sodium channel</keyword>
<keyword evidence="2" id="KW-0813">Transport</keyword>
<keyword evidence="12 16" id="KW-0407">Ion channel</keyword>
<dbReference type="Pfam" id="PF00858">
    <property type="entry name" value="ASC"/>
    <property type="match status" value="1"/>
</dbReference>
<evidence type="ECO:0000313" key="16">
    <source>
        <dbReference type="EMBL" id="AAM53959.1"/>
    </source>
</evidence>
<evidence type="ECO:0000256" key="5">
    <source>
        <dbReference type="ARBA" id="ARBA00022692"/>
    </source>
</evidence>
<evidence type="ECO:0000256" key="1">
    <source>
        <dbReference type="ARBA" id="ARBA00004424"/>
    </source>
</evidence>
<keyword evidence="10" id="KW-1015">Disulfide bond</keyword>
<name>Q8JFP2_AQUCT</name>
<dbReference type="FunFam" id="2.60.470.10:FF:000005">
    <property type="entry name" value="Amiloride-sensitive sodium channel subunit gamma"/>
    <property type="match status" value="1"/>
</dbReference>
<evidence type="ECO:0000256" key="6">
    <source>
        <dbReference type="ARBA" id="ARBA00022989"/>
    </source>
</evidence>
<keyword evidence="6 15" id="KW-1133">Transmembrane helix</keyword>
<feature type="transmembrane region" description="Helical" evidence="15">
    <location>
        <begin position="56"/>
        <end position="81"/>
    </location>
</feature>
<evidence type="ECO:0000256" key="3">
    <source>
        <dbReference type="ARBA" id="ARBA00022461"/>
    </source>
</evidence>
<keyword evidence="11" id="KW-0739">Sodium transport</keyword>
<accession>Q8JFP2</accession>
<evidence type="ECO:0000256" key="13">
    <source>
        <dbReference type="ARBA" id="ARBA00036239"/>
    </source>
</evidence>
<evidence type="ECO:0000256" key="14">
    <source>
        <dbReference type="ARBA" id="ARBA00038067"/>
    </source>
</evidence>
<dbReference type="PROSITE" id="PS01206">
    <property type="entry name" value="ASC"/>
    <property type="match status" value="1"/>
</dbReference>
<evidence type="ECO:0000256" key="9">
    <source>
        <dbReference type="ARBA" id="ARBA00023136"/>
    </source>
</evidence>
<keyword evidence="9 15" id="KW-0472">Membrane</keyword>
<protein>
    <submittedName>
        <fullName evidence="16">Epithelial sodium channel ENaC gamma subunit</fullName>
    </submittedName>
</protein>
<proteinExistence type="evidence at transcript level"/>
<reference evidence="16" key="1">
    <citation type="journal article" date="2002" name="J. Comp. Physiol. B">
        <title>Cloned bullfrog skin sodium (fENaC) and xENaC subunits hybridize to form functional sodium channels.</title>
        <authorList>
            <person name="Jensik P."/>
            <person name="Holbird D."/>
            <person name="Cox T."/>
        </authorList>
    </citation>
    <scope>NUCLEOTIDE SEQUENCE</scope>
    <source>
        <tissue evidence="16">Skin epithelium</tissue>
    </source>
</reference>
<evidence type="ECO:0000256" key="10">
    <source>
        <dbReference type="ARBA" id="ARBA00023157"/>
    </source>
</evidence>
<evidence type="ECO:0000256" key="12">
    <source>
        <dbReference type="ARBA" id="ARBA00023303"/>
    </source>
</evidence>
<evidence type="ECO:0000256" key="8">
    <source>
        <dbReference type="ARBA" id="ARBA00023065"/>
    </source>
</evidence>
<reference evidence="16" key="2">
    <citation type="submission" date="2002-05" db="EMBL/GenBank/DDBJ databases">
        <authorList>
            <person name="Jensik P.J."/>
            <person name="Holbird D."/>
            <person name="Cox T."/>
        </authorList>
    </citation>
    <scope>NUCLEOTIDE SEQUENCE</scope>
    <source>
        <tissue evidence="16">Skin epithelium</tissue>
    </source>
</reference>
<dbReference type="AlphaFoldDB" id="Q8JFP2"/>
<comment type="subcellular location">
    <subcellularLocation>
        <location evidence="1">Apical cell membrane</location>
        <topology evidence="1">Multi-pass membrane protein</topology>
    </subcellularLocation>
</comment>
<dbReference type="EMBL" id="AF514846">
    <property type="protein sequence ID" value="AAM53959.1"/>
    <property type="molecule type" value="mRNA"/>
</dbReference>
<keyword evidence="4" id="KW-1003">Cell membrane</keyword>